<feature type="transmembrane region" description="Helical" evidence="8">
    <location>
        <begin position="644"/>
        <end position="661"/>
    </location>
</feature>
<dbReference type="InterPro" id="IPR026082">
    <property type="entry name" value="ABCA"/>
</dbReference>
<feature type="transmembrane region" description="Helical" evidence="8">
    <location>
        <begin position="618"/>
        <end position="637"/>
    </location>
</feature>
<evidence type="ECO:0000256" key="3">
    <source>
        <dbReference type="ARBA" id="ARBA00022692"/>
    </source>
</evidence>
<dbReference type="EMBL" id="JAVFWL010000002">
    <property type="protein sequence ID" value="KAK6734735.1"/>
    <property type="molecule type" value="Genomic_DNA"/>
</dbReference>
<dbReference type="PANTHER" id="PTHR19229">
    <property type="entry name" value="ATP-BINDING CASSETTE TRANSPORTER SUBFAMILY A ABCA"/>
    <property type="match status" value="1"/>
</dbReference>
<feature type="transmembrane region" description="Helical" evidence="8">
    <location>
        <begin position="555"/>
        <end position="582"/>
    </location>
</feature>
<keyword evidence="5 8" id="KW-1133">Transmembrane helix</keyword>
<dbReference type="Gene3D" id="3.40.50.300">
    <property type="entry name" value="P-loop containing nucleotide triphosphate hydrolases"/>
    <property type="match status" value="2"/>
</dbReference>
<evidence type="ECO:0000256" key="4">
    <source>
        <dbReference type="ARBA" id="ARBA00022737"/>
    </source>
</evidence>
<dbReference type="InterPro" id="IPR027417">
    <property type="entry name" value="P-loop_NTPase"/>
</dbReference>
<dbReference type="SUPFAM" id="SSF52540">
    <property type="entry name" value="P-loop containing nucleoside triphosphate hydrolases"/>
    <property type="match status" value="2"/>
</dbReference>
<evidence type="ECO:0000256" key="8">
    <source>
        <dbReference type="SAM" id="Phobius"/>
    </source>
</evidence>
<keyword evidence="3 8" id="KW-0812">Transmembrane</keyword>
<organism evidence="10 11">
    <name type="scientific">Necator americanus</name>
    <name type="common">Human hookworm</name>
    <dbReference type="NCBI Taxonomy" id="51031"/>
    <lineage>
        <taxon>Eukaryota</taxon>
        <taxon>Metazoa</taxon>
        <taxon>Ecdysozoa</taxon>
        <taxon>Nematoda</taxon>
        <taxon>Chromadorea</taxon>
        <taxon>Rhabditida</taxon>
        <taxon>Rhabditina</taxon>
        <taxon>Rhabditomorpha</taxon>
        <taxon>Strongyloidea</taxon>
        <taxon>Ancylostomatidae</taxon>
        <taxon>Bunostominae</taxon>
        <taxon>Necator</taxon>
    </lineage>
</organism>
<proteinExistence type="predicted"/>
<evidence type="ECO:0000256" key="7">
    <source>
        <dbReference type="SAM" id="MobiDB-lite"/>
    </source>
</evidence>
<dbReference type="InterPro" id="IPR003439">
    <property type="entry name" value="ABC_transporter-like_ATP-bd"/>
</dbReference>
<dbReference type="PANTHER" id="PTHR19229:SF36">
    <property type="entry name" value="ATP-BINDING CASSETTE SUB-FAMILY A MEMBER 2"/>
    <property type="match status" value="1"/>
</dbReference>
<evidence type="ECO:0000256" key="6">
    <source>
        <dbReference type="ARBA" id="ARBA00023136"/>
    </source>
</evidence>
<accession>A0ABR1CAA8</accession>
<protein>
    <recommendedName>
        <fullName evidence="9">ABC transporter domain-containing protein</fullName>
    </recommendedName>
</protein>
<dbReference type="Pfam" id="PF00005">
    <property type="entry name" value="ABC_tran"/>
    <property type="match status" value="1"/>
</dbReference>
<evidence type="ECO:0000313" key="10">
    <source>
        <dbReference type="EMBL" id="KAK6734735.1"/>
    </source>
</evidence>
<sequence>MGWTGTITVLGARRMKCLTGIGYCPQEIVLLNNLTVLDNIWFFYQLKCQQENWKEKAESIVESIGLEEYLFKRTTTLNNSQKRLLGIAISFIGNSSVIILDEPFSDLDARSSITFKTLLEKEKERRCVLIGTSSACTAEIVADYILVLYNGREVAAGSPSILREKFGHNYVLNVLLESGSSSFSIIEKHVRDVIPLAEMIRAHGNQLKFGLLKSDPEKRKQLLLELEKRKVALGITDFYIRFCSIQDVYQRIEIQCQDEDEMCSSISFDRHDEAKFLPPRQFVILLLKKLYLSFSCYLILAQVVTPMLLLLAANVFFNQYHRVPTADKEKSVSLEMYRHGRFIVFNPNGIALESYRILKAISSHKNIEVMWANSSDFCASWPPDWPFVVGAVAFGYDVEYSEFEEATCSLRMPVSPSESEQNDSFITWRNFNAEEFQTVNRESDQLWIVPEAATYAYPTIVELITQHYFGDDSGGNGNNNNDDNNGNGGNGDNEELIMDIELNNQTKSSLLRDLAAFAITLGHVVLVSSFVTIPLQERVARFKKQQFSTGVSVFVYWLASFTYDLIGVMIAIFFLSAILFILNFRPTIFLTFVVCFFMVARLPMIYFVSLFLSNPLQALIFISGLTICCPLLEKLFVSSTVIRILYPVFPSLSFFAAMEQYTNTDCAEVDNAAILSSNILVFILFTILLFSVEKIREHCCRQIQSPLERNMDSDVLLVGGEEIELKPGECIALLGQKSDTRPIITQMATAARKRCGNFKLANSSGPQVAFCSRENSLFPSLSLKSNLEIIAGIAGQSPKTVKKMFAALHEKNRVNSPFSQCSKMEQRRACITATAMSASPVILFEMPAYAVDLKTRLYTWDVIRGLQRAGRTVIFTTDSHEECEVIADRVGIVCEGEIITLRTISELKAKHGNFVVFEVSTTTEFDRDAVSTTVTDMLPECTILPENPSNPLMLRWKFELGELDFIHKFDRIQQILNTLPVKESSIMTAPLDVIAGNVIEEHRKNESD</sequence>
<feature type="transmembrane region" description="Helical" evidence="8">
    <location>
        <begin position="673"/>
        <end position="692"/>
    </location>
</feature>
<dbReference type="PROSITE" id="PS50893">
    <property type="entry name" value="ABC_TRANSPORTER_2"/>
    <property type="match status" value="1"/>
</dbReference>
<evidence type="ECO:0000259" key="9">
    <source>
        <dbReference type="PROSITE" id="PS50893"/>
    </source>
</evidence>
<dbReference type="Pfam" id="PF12698">
    <property type="entry name" value="ABC2_membrane_3"/>
    <property type="match status" value="1"/>
</dbReference>
<comment type="subcellular location">
    <subcellularLocation>
        <location evidence="1">Membrane</location>
        <topology evidence="1">Multi-pass membrane protein</topology>
    </subcellularLocation>
</comment>
<dbReference type="InterPro" id="IPR013525">
    <property type="entry name" value="ABC2_TM"/>
</dbReference>
<evidence type="ECO:0000256" key="1">
    <source>
        <dbReference type="ARBA" id="ARBA00004141"/>
    </source>
</evidence>
<evidence type="ECO:0000313" key="11">
    <source>
        <dbReference type="Proteomes" id="UP001303046"/>
    </source>
</evidence>
<keyword evidence="2" id="KW-0813">Transport</keyword>
<keyword evidence="6 8" id="KW-0472">Membrane</keyword>
<evidence type="ECO:0000256" key="2">
    <source>
        <dbReference type="ARBA" id="ARBA00022448"/>
    </source>
</evidence>
<feature type="domain" description="ABC transporter" evidence="9">
    <location>
        <begin position="701"/>
        <end position="920"/>
    </location>
</feature>
<comment type="caution">
    <text evidence="10">The sequence shown here is derived from an EMBL/GenBank/DDBJ whole genome shotgun (WGS) entry which is preliminary data.</text>
</comment>
<keyword evidence="11" id="KW-1185">Reference proteome</keyword>
<feature type="region of interest" description="Disordered" evidence="7">
    <location>
        <begin position="472"/>
        <end position="492"/>
    </location>
</feature>
<feature type="transmembrane region" description="Helical" evidence="8">
    <location>
        <begin position="514"/>
        <end position="535"/>
    </location>
</feature>
<reference evidence="10 11" key="1">
    <citation type="submission" date="2023-08" db="EMBL/GenBank/DDBJ databases">
        <title>A Necator americanus chromosomal reference genome.</title>
        <authorList>
            <person name="Ilik V."/>
            <person name="Petrzelkova K.J."/>
            <person name="Pardy F."/>
            <person name="Fuh T."/>
            <person name="Niatou-Singa F.S."/>
            <person name="Gouil Q."/>
            <person name="Baker L."/>
            <person name="Ritchie M.E."/>
            <person name="Jex A.R."/>
            <person name="Gazzola D."/>
            <person name="Li H."/>
            <person name="Toshio Fujiwara R."/>
            <person name="Zhan B."/>
            <person name="Aroian R.V."/>
            <person name="Pafco B."/>
            <person name="Schwarz E.M."/>
        </authorList>
    </citation>
    <scope>NUCLEOTIDE SEQUENCE [LARGE SCALE GENOMIC DNA]</scope>
    <source>
        <strain evidence="10 11">Aroian</strain>
        <tissue evidence="10">Whole animal</tissue>
    </source>
</reference>
<feature type="transmembrane region" description="Helical" evidence="8">
    <location>
        <begin position="290"/>
        <end position="312"/>
    </location>
</feature>
<keyword evidence="4" id="KW-0677">Repeat</keyword>
<dbReference type="Proteomes" id="UP001303046">
    <property type="component" value="Unassembled WGS sequence"/>
</dbReference>
<name>A0ABR1CAA8_NECAM</name>
<evidence type="ECO:0000256" key="5">
    <source>
        <dbReference type="ARBA" id="ARBA00022989"/>
    </source>
</evidence>
<feature type="transmembrane region" description="Helical" evidence="8">
    <location>
        <begin position="589"/>
        <end position="612"/>
    </location>
</feature>
<gene>
    <name evidence="10" type="primary">Necator_chrII.g5914</name>
    <name evidence="10" type="ORF">RB195_018121</name>
</gene>